<evidence type="ECO:0000256" key="5">
    <source>
        <dbReference type="ARBA" id="ARBA00022553"/>
    </source>
</evidence>
<evidence type="ECO:0000313" key="15">
    <source>
        <dbReference type="Proteomes" id="UP000262969"/>
    </source>
</evidence>
<organism evidence="14 15">
    <name type="scientific">Lachnoclostridium phytofermentans</name>
    <dbReference type="NCBI Taxonomy" id="66219"/>
    <lineage>
        <taxon>Bacteria</taxon>
        <taxon>Bacillati</taxon>
        <taxon>Bacillota</taxon>
        <taxon>Clostridia</taxon>
        <taxon>Lachnospirales</taxon>
        <taxon>Lachnospiraceae</taxon>
    </lineage>
</organism>
<evidence type="ECO:0000313" key="14">
    <source>
        <dbReference type="EMBL" id="HCL01191.1"/>
    </source>
</evidence>
<reference evidence="14 15" key="1">
    <citation type="journal article" date="2018" name="Nat. Biotechnol.">
        <title>A standardized bacterial taxonomy based on genome phylogeny substantially revises the tree of life.</title>
        <authorList>
            <person name="Parks D.H."/>
            <person name="Chuvochina M."/>
            <person name="Waite D.W."/>
            <person name="Rinke C."/>
            <person name="Skarshewski A."/>
            <person name="Chaumeil P.A."/>
            <person name="Hugenholtz P."/>
        </authorList>
    </citation>
    <scope>NUCLEOTIDE SEQUENCE [LARGE SCALE GENOMIC DNA]</scope>
    <source>
        <strain evidence="14">UBA11728</strain>
    </source>
</reference>
<dbReference type="InterPro" id="IPR003594">
    <property type="entry name" value="HATPase_dom"/>
</dbReference>
<keyword evidence="7 12" id="KW-0812">Transmembrane</keyword>
<dbReference type="Gene3D" id="3.30.450.20">
    <property type="entry name" value="PAS domain"/>
    <property type="match status" value="1"/>
</dbReference>
<dbReference type="PRINTS" id="PR00344">
    <property type="entry name" value="BCTRLSENSOR"/>
</dbReference>
<sequence length="569" mass="65384">MRKKKISLSAIIVSLVVSFVAFILICALLLFFKIYLSSMEQNAITSSEQAVVQVSNTVGNYSDDMKGIMDIIKDSYNLSEDEREDTLNTLMKVRTDLVAVYVYDENQNMISSYTGEYQLKKEYLKNLSYVEKENYKTGEIYISEPHVESLLENYYPWVVTILEEIENEDGSKSRVVFDISFSKIANYVDDVGIGQHGYCFIIGTKGEIIYHPQQQLIFSGLKEEKTEDIADQLDGSYQDSNVIYTIKSLNNSDWRIVGVSYINELIASEVISVVKTLIIMLFLIMIVAMISSYVMSKVISKPIQKLMKAMEDFEQDAAGYSFQSVGGTTEIQALSQSFDHMVVRIQELMTKVRQEEITLRKTELKALQAQINPHFLYNTLDAIGWLCEEERSQDAVEMVNALAKLFRISISKGHELITIEKEVEHAKSYLKIENFRYKNQFVYEFIVEEECLPYYCNKITLQPIIENAIYHGLNRMVDDGHIGIHIYDEEEDIIMEVIDNGVGMTPEQIHSILYKEPGDKTGIGIKNVNDRIKIYFGEKYGILIESELDEGTCVKIRMPKIERENYEYI</sequence>
<comment type="caution">
    <text evidence="14">The sequence shown here is derived from an EMBL/GenBank/DDBJ whole genome shotgun (WGS) entry which is preliminary data.</text>
</comment>
<dbReference type="PANTHER" id="PTHR34220:SF7">
    <property type="entry name" value="SENSOR HISTIDINE KINASE YPDA"/>
    <property type="match status" value="1"/>
</dbReference>
<dbReference type="Pfam" id="PF02518">
    <property type="entry name" value="HATPase_c"/>
    <property type="match status" value="1"/>
</dbReference>
<dbReference type="InterPro" id="IPR010559">
    <property type="entry name" value="Sig_transdc_His_kin_internal"/>
</dbReference>
<keyword evidence="9 12" id="KW-1133">Transmembrane helix</keyword>
<keyword evidence="11 12" id="KW-0472">Membrane</keyword>
<dbReference type="CDD" id="cd06225">
    <property type="entry name" value="HAMP"/>
    <property type="match status" value="1"/>
</dbReference>
<evidence type="ECO:0000256" key="6">
    <source>
        <dbReference type="ARBA" id="ARBA00022679"/>
    </source>
</evidence>
<feature type="transmembrane region" description="Helical" evidence="12">
    <location>
        <begin position="12"/>
        <end position="36"/>
    </location>
</feature>
<dbReference type="GO" id="GO:0000155">
    <property type="term" value="F:phosphorelay sensor kinase activity"/>
    <property type="evidence" value="ECO:0007669"/>
    <property type="project" value="InterPro"/>
</dbReference>
<evidence type="ECO:0000256" key="11">
    <source>
        <dbReference type="ARBA" id="ARBA00023136"/>
    </source>
</evidence>
<keyword evidence="10" id="KW-0902">Two-component regulatory system</keyword>
<dbReference type="InterPro" id="IPR036890">
    <property type="entry name" value="HATPase_C_sf"/>
</dbReference>
<evidence type="ECO:0000256" key="7">
    <source>
        <dbReference type="ARBA" id="ARBA00022692"/>
    </source>
</evidence>
<dbReference type="InterPro" id="IPR003660">
    <property type="entry name" value="HAMP_dom"/>
</dbReference>
<keyword evidence="4" id="KW-1003">Cell membrane</keyword>
<dbReference type="AlphaFoldDB" id="A0A3D2X246"/>
<proteinExistence type="predicted"/>
<evidence type="ECO:0000256" key="4">
    <source>
        <dbReference type="ARBA" id="ARBA00022475"/>
    </source>
</evidence>
<name>A0A3D2X246_9FIRM</name>
<dbReference type="SUPFAM" id="SSF55874">
    <property type="entry name" value="ATPase domain of HSP90 chaperone/DNA topoisomerase II/histidine kinase"/>
    <property type="match status" value="1"/>
</dbReference>
<evidence type="ECO:0000256" key="3">
    <source>
        <dbReference type="ARBA" id="ARBA00012438"/>
    </source>
</evidence>
<dbReference type="Pfam" id="PF02743">
    <property type="entry name" value="dCache_1"/>
    <property type="match status" value="1"/>
</dbReference>
<evidence type="ECO:0000256" key="10">
    <source>
        <dbReference type="ARBA" id="ARBA00023012"/>
    </source>
</evidence>
<dbReference type="EC" id="2.7.13.3" evidence="3"/>
<dbReference type="Gene3D" id="3.30.565.10">
    <property type="entry name" value="Histidine kinase-like ATPase, C-terminal domain"/>
    <property type="match status" value="1"/>
</dbReference>
<keyword evidence="6" id="KW-0808">Transferase</keyword>
<dbReference type="Pfam" id="PF06580">
    <property type="entry name" value="His_kinase"/>
    <property type="match status" value="1"/>
</dbReference>
<feature type="domain" description="HAMP" evidence="13">
    <location>
        <begin position="297"/>
        <end position="350"/>
    </location>
</feature>
<evidence type="ECO:0000256" key="8">
    <source>
        <dbReference type="ARBA" id="ARBA00022777"/>
    </source>
</evidence>
<dbReference type="GO" id="GO:0005886">
    <property type="term" value="C:plasma membrane"/>
    <property type="evidence" value="ECO:0007669"/>
    <property type="project" value="UniProtKB-SubCell"/>
</dbReference>
<dbReference type="SMART" id="SM00387">
    <property type="entry name" value="HATPase_c"/>
    <property type="match status" value="1"/>
</dbReference>
<evidence type="ECO:0000256" key="12">
    <source>
        <dbReference type="SAM" id="Phobius"/>
    </source>
</evidence>
<dbReference type="SUPFAM" id="SSF158472">
    <property type="entry name" value="HAMP domain-like"/>
    <property type="match status" value="1"/>
</dbReference>
<feature type="transmembrane region" description="Helical" evidence="12">
    <location>
        <begin position="277"/>
        <end position="295"/>
    </location>
</feature>
<evidence type="ECO:0000256" key="9">
    <source>
        <dbReference type="ARBA" id="ARBA00022989"/>
    </source>
</evidence>
<dbReference type="InterPro" id="IPR033479">
    <property type="entry name" value="dCache_1"/>
</dbReference>
<dbReference type="Proteomes" id="UP000262969">
    <property type="component" value="Unassembled WGS sequence"/>
</dbReference>
<comment type="catalytic activity">
    <reaction evidence="1">
        <text>ATP + protein L-histidine = ADP + protein N-phospho-L-histidine.</text>
        <dbReference type="EC" id="2.7.13.3"/>
    </reaction>
</comment>
<dbReference type="InterPro" id="IPR050640">
    <property type="entry name" value="Bact_2-comp_sensor_kinase"/>
</dbReference>
<evidence type="ECO:0000256" key="1">
    <source>
        <dbReference type="ARBA" id="ARBA00000085"/>
    </source>
</evidence>
<accession>A0A3D2X246</accession>
<dbReference type="PROSITE" id="PS50885">
    <property type="entry name" value="HAMP"/>
    <property type="match status" value="1"/>
</dbReference>
<dbReference type="PANTHER" id="PTHR34220">
    <property type="entry name" value="SENSOR HISTIDINE KINASE YPDA"/>
    <property type="match status" value="1"/>
</dbReference>
<keyword evidence="8 14" id="KW-0418">Kinase</keyword>
<keyword evidence="5" id="KW-0597">Phosphoprotein</keyword>
<dbReference type="InterPro" id="IPR004358">
    <property type="entry name" value="Sig_transdc_His_kin-like_C"/>
</dbReference>
<evidence type="ECO:0000256" key="2">
    <source>
        <dbReference type="ARBA" id="ARBA00004651"/>
    </source>
</evidence>
<dbReference type="EMBL" id="DPVV01000075">
    <property type="protein sequence ID" value="HCL01191.1"/>
    <property type="molecule type" value="Genomic_DNA"/>
</dbReference>
<comment type="subcellular location">
    <subcellularLocation>
        <location evidence="2">Cell membrane</location>
        <topology evidence="2">Multi-pass membrane protein</topology>
    </subcellularLocation>
</comment>
<gene>
    <name evidence="14" type="ORF">DHW61_02060</name>
</gene>
<dbReference type="Gene3D" id="6.10.340.10">
    <property type="match status" value="1"/>
</dbReference>
<evidence type="ECO:0000259" key="13">
    <source>
        <dbReference type="PROSITE" id="PS50885"/>
    </source>
</evidence>
<protein>
    <recommendedName>
        <fullName evidence="3">histidine kinase</fullName>
        <ecNumber evidence="3">2.7.13.3</ecNumber>
    </recommendedName>
</protein>